<dbReference type="Pfam" id="PF13302">
    <property type="entry name" value="Acetyltransf_3"/>
    <property type="match status" value="1"/>
</dbReference>
<feature type="domain" description="N-acetyltransferase" evidence="1">
    <location>
        <begin position="13"/>
        <end position="151"/>
    </location>
</feature>
<organism evidence="2 3">
    <name type="scientific">Pseudomonas abyssi</name>
    <dbReference type="NCBI Taxonomy" id="170540"/>
    <lineage>
        <taxon>Bacteria</taxon>
        <taxon>Pseudomonadati</taxon>
        <taxon>Pseudomonadota</taxon>
        <taxon>Gammaproteobacteria</taxon>
        <taxon>Pseudomonadales</taxon>
        <taxon>Pseudomonadaceae</taxon>
        <taxon>Pseudomonas</taxon>
    </lineage>
</organism>
<reference evidence="2 3" key="1">
    <citation type="submission" date="2017-09" db="EMBL/GenBank/DDBJ databases">
        <title>Pseudomonas abyssi sp. nov. isolated from Abyssopelagic Water.</title>
        <authorList>
            <person name="Wei Y."/>
        </authorList>
    </citation>
    <scope>NUCLEOTIDE SEQUENCE [LARGE SCALE GENOMIC DNA]</scope>
    <source>
        <strain evidence="2 3">MT5</strain>
    </source>
</reference>
<dbReference type="EMBL" id="NTMR01000011">
    <property type="protein sequence ID" value="PBK04288.1"/>
    <property type="molecule type" value="Genomic_DNA"/>
</dbReference>
<gene>
    <name evidence="2" type="ORF">CNQ84_09230</name>
</gene>
<dbReference type="AlphaFoldDB" id="A0A2A3MHJ4"/>
<dbReference type="PANTHER" id="PTHR43610:SF1">
    <property type="entry name" value="N-ACETYLTRANSFERASE DOMAIN-CONTAINING PROTEIN"/>
    <property type="match status" value="1"/>
</dbReference>
<sequence>MFIQPGPLRGQHVLLEPLALEHTAALQRAVADGESWKLWYASVPTPDAMPEYVQHALHGMEQGNLAYAVRSLASGEIVGCTRYYDVDTANRRALIGYTWYADAARRTPINSESKLLLLQHLFEAAGAIAVEFRTHFFNQASRTAIERLGAKQDGVLRSHQILPDGSIRDTVVYSIVASEWPAVKNNLLSRLAG</sequence>
<dbReference type="InterPro" id="IPR016181">
    <property type="entry name" value="Acyl_CoA_acyltransferase"/>
</dbReference>
<comment type="caution">
    <text evidence="2">The sequence shown here is derived from an EMBL/GenBank/DDBJ whole genome shotgun (WGS) entry which is preliminary data.</text>
</comment>
<dbReference type="RefSeq" id="WP_096004597.1">
    <property type="nucleotide sequence ID" value="NZ_NTMR01000011.1"/>
</dbReference>
<evidence type="ECO:0000313" key="2">
    <source>
        <dbReference type="EMBL" id="PBK04288.1"/>
    </source>
</evidence>
<protein>
    <submittedName>
        <fullName evidence="2">GNAT family N-acetyltransferase</fullName>
    </submittedName>
</protein>
<dbReference type="SUPFAM" id="SSF55729">
    <property type="entry name" value="Acyl-CoA N-acyltransferases (Nat)"/>
    <property type="match status" value="1"/>
</dbReference>
<dbReference type="InterPro" id="IPR000182">
    <property type="entry name" value="GNAT_dom"/>
</dbReference>
<evidence type="ECO:0000259" key="1">
    <source>
        <dbReference type="Pfam" id="PF13302"/>
    </source>
</evidence>
<keyword evidence="2" id="KW-0808">Transferase</keyword>
<keyword evidence="3" id="KW-1185">Reference proteome</keyword>
<accession>A0A2A3MHJ4</accession>
<name>A0A2A3MHJ4_9PSED</name>
<proteinExistence type="predicted"/>
<dbReference type="Gene3D" id="3.40.630.30">
    <property type="match status" value="1"/>
</dbReference>
<evidence type="ECO:0000313" key="3">
    <source>
        <dbReference type="Proteomes" id="UP000242313"/>
    </source>
</evidence>
<dbReference type="GO" id="GO:0016747">
    <property type="term" value="F:acyltransferase activity, transferring groups other than amino-acyl groups"/>
    <property type="evidence" value="ECO:0007669"/>
    <property type="project" value="InterPro"/>
</dbReference>
<dbReference type="PANTHER" id="PTHR43610">
    <property type="entry name" value="BLL6696 PROTEIN"/>
    <property type="match status" value="1"/>
</dbReference>
<dbReference type="Proteomes" id="UP000242313">
    <property type="component" value="Unassembled WGS sequence"/>
</dbReference>